<organism evidence="7 8">
    <name type="scientific">Megasphaera paucivorans</name>
    <dbReference type="NCBI Taxonomy" id="349095"/>
    <lineage>
        <taxon>Bacteria</taxon>
        <taxon>Bacillati</taxon>
        <taxon>Bacillota</taxon>
        <taxon>Negativicutes</taxon>
        <taxon>Veillonellales</taxon>
        <taxon>Veillonellaceae</taxon>
        <taxon>Megasphaera</taxon>
    </lineage>
</organism>
<sequence length="436" mass="46989">MDKKSGKFGFWSIVLLGINSIVGTGIFLLPNKAYSLIGSASLGVLFFDALLAGCMALCFAEVAGFFTRNGGPYLYAKYSLGNFFGYEVGVLKWIVVMIAWATMAVGFATALGAAFPFLSGEMMKNIIASAIILVLTIINIIGVNTTKILSNLITVSKLVPLIAFIVIGIFFVNGSHFTPVFPGGEYQGGTFASAAILLFFAYTGFEAIAVAAEDMENPKKNLPRAIIMTMIIVSILYMLILGISIGIMGTDLAHTQAPIQDAFGMILGPAGAYFVLAGTLLSMGGINMAQSFFGPRVCTSLSEDGMLPSVLSKRTPWNTPYVAAIVTAFFSILLTWTGSFATLAAISAVSRFTQYLPTCISVIIFRKKWADKERPYMIPFGVTIPVIAIVVSLWMLSQAQTSQLIWGFGGCIVVLPFYFIYLSKKRKGLIKESNTL</sequence>
<keyword evidence="3 6" id="KW-0812">Transmembrane</keyword>
<evidence type="ECO:0000256" key="4">
    <source>
        <dbReference type="ARBA" id="ARBA00022989"/>
    </source>
</evidence>
<feature type="transmembrane region" description="Helical" evidence="6">
    <location>
        <begin position="403"/>
        <end position="422"/>
    </location>
</feature>
<feature type="transmembrane region" description="Helical" evidence="6">
    <location>
        <begin position="88"/>
        <end position="114"/>
    </location>
</feature>
<feature type="transmembrane region" description="Helical" evidence="6">
    <location>
        <begin position="321"/>
        <end position="338"/>
    </location>
</feature>
<accession>A0A1G9RM76</accession>
<feature type="transmembrane region" description="Helical" evidence="6">
    <location>
        <begin position="9"/>
        <end position="30"/>
    </location>
</feature>
<evidence type="ECO:0000256" key="3">
    <source>
        <dbReference type="ARBA" id="ARBA00022692"/>
    </source>
</evidence>
<feature type="transmembrane region" description="Helical" evidence="6">
    <location>
        <begin position="262"/>
        <end position="286"/>
    </location>
</feature>
<dbReference type="RefSeq" id="WP_091647883.1">
    <property type="nucleotide sequence ID" value="NZ_FNHQ01000003.1"/>
</dbReference>
<protein>
    <submittedName>
        <fullName evidence="7">Amino acid/polyamine/organocation transporter, APC superfamily (TC 2.A.3)</fullName>
    </submittedName>
</protein>
<dbReference type="PANTHER" id="PTHR42770">
    <property type="entry name" value="AMINO ACID TRANSPORTER-RELATED"/>
    <property type="match status" value="1"/>
</dbReference>
<reference evidence="7 8" key="1">
    <citation type="submission" date="2016-10" db="EMBL/GenBank/DDBJ databases">
        <authorList>
            <person name="de Groot N.N."/>
        </authorList>
    </citation>
    <scope>NUCLEOTIDE SEQUENCE [LARGE SCALE GENOMIC DNA]</scope>
    <source>
        <strain evidence="7 8">DSM 16981</strain>
    </source>
</reference>
<dbReference type="InterPro" id="IPR002293">
    <property type="entry name" value="AA/rel_permease1"/>
</dbReference>
<feature type="transmembrane region" description="Helical" evidence="6">
    <location>
        <begin position="42"/>
        <end position="67"/>
    </location>
</feature>
<dbReference type="GO" id="GO:0022857">
    <property type="term" value="F:transmembrane transporter activity"/>
    <property type="evidence" value="ECO:0007669"/>
    <property type="project" value="InterPro"/>
</dbReference>
<evidence type="ECO:0000313" key="8">
    <source>
        <dbReference type="Proteomes" id="UP000199309"/>
    </source>
</evidence>
<dbReference type="Proteomes" id="UP000199309">
    <property type="component" value="Unassembled WGS sequence"/>
</dbReference>
<proteinExistence type="predicted"/>
<keyword evidence="8" id="KW-1185">Reference proteome</keyword>
<keyword evidence="5 6" id="KW-0472">Membrane</keyword>
<dbReference type="AlphaFoldDB" id="A0A1G9RM76"/>
<name>A0A1G9RM76_9FIRM</name>
<feature type="transmembrane region" description="Helical" evidence="6">
    <location>
        <begin position="190"/>
        <end position="213"/>
    </location>
</feature>
<feature type="transmembrane region" description="Helical" evidence="6">
    <location>
        <begin position="126"/>
        <end position="146"/>
    </location>
</feature>
<dbReference type="EMBL" id="FNHQ01000003">
    <property type="protein sequence ID" value="SDM24392.1"/>
    <property type="molecule type" value="Genomic_DNA"/>
</dbReference>
<dbReference type="OrthoDB" id="9762947at2"/>
<feature type="transmembrane region" description="Helical" evidence="6">
    <location>
        <begin position="225"/>
        <end position="250"/>
    </location>
</feature>
<dbReference type="PIRSF" id="PIRSF006060">
    <property type="entry name" value="AA_transporter"/>
    <property type="match status" value="1"/>
</dbReference>
<evidence type="ECO:0000256" key="6">
    <source>
        <dbReference type="SAM" id="Phobius"/>
    </source>
</evidence>
<gene>
    <name evidence="7" type="ORF">SAMN05660299_00509</name>
</gene>
<keyword evidence="4 6" id="KW-1133">Transmembrane helix</keyword>
<feature type="transmembrane region" description="Helical" evidence="6">
    <location>
        <begin position="377"/>
        <end position="397"/>
    </location>
</feature>
<dbReference type="STRING" id="349095.SAMN05660299_00509"/>
<dbReference type="PANTHER" id="PTHR42770:SF18">
    <property type="entry name" value="ARGININE_AGMATINE ANTIPORTER"/>
    <property type="match status" value="1"/>
</dbReference>
<keyword evidence="2" id="KW-1003">Cell membrane</keyword>
<dbReference type="Gene3D" id="1.20.1740.10">
    <property type="entry name" value="Amino acid/polyamine transporter I"/>
    <property type="match status" value="1"/>
</dbReference>
<dbReference type="Pfam" id="PF13520">
    <property type="entry name" value="AA_permease_2"/>
    <property type="match status" value="1"/>
</dbReference>
<feature type="transmembrane region" description="Helical" evidence="6">
    <location>
        <begin position="158"/>
        <end position="178"/>
    </location>
</feature>
<dbReference type="InterPro" id="IPR050367">
    <property type="entry name" value="APC_superfamily"/>
</dbReference>
<comment type="subcellular location">
    <subcellularLocation>
        <location evidence="1">Cell membrane</location>
        <topology evidence="1">Multi-pass membrane protein</topology>
    </subcellularLocation>
</comment>
<evidence type="ECO:0000256" key="1">
    <source>
        <dbReference type="ARBA" id="ARBA00004651"/>
    </source>
</evidence>
<evidence type="ECO:0000256" key="2">
    <source>
        <dbReference type="ARBA" id="ARBA00022475"/>
    </source>
</evidence>
<dbReference type="GO" id="GO:0005886">
    <property type="term" value="C:plasma membrane"/>
    <property type="evidence" value="ECO:0007669"/>
    <property type="project" value="UniProtKB-SubCell"/>
</dbReference>
<evidence type="ECO:0000313" key="7">
    <source>
        <dbReference type="EMBL" id="SDM24392.1"/>
    </source>
</evidence>
<evidence type="ECO:0000256" key="5">
    <source>
        <dbReference type="ARBA" id="ARBA00023136"/>
    </source>
</evidence>